<evidence type="ECO:0000256" key="4">
    <source>
        <dbReference type="ARBA" id="ARBA00022989"/>
    </source>
</evidence>
<dbReference type="Pfam" id="PF01529">
    <property type="entry name" value="DHHC"/>
    <property type="match status" value="1"/>
</dbReference>
<dbReference type="InterPro" id="IPR039859">
    <property type="entry name" value="PFA4/ZDH16/20/ERF2-like"/>
</dbReference>
<feature type="transmembrane region" description="Helical" evidence="11">
    <location>
        <begin position="518"/>
        <end position="543"/>
    </location>
</feature>
<reference evidence="14" key="2">
    <citation type="submission" date="2023-07" db="EMBL/GenBank/DDBJ databases">
        <authorList>
            <consortium name="Lawrence Berkeley National Laboratory"/>
            <person name="Haridas S."/>
            <person name="Hensen N."/>
            <person name="Bonometti L."/>
            <person name="Westerberg I."/>
            <person name="Brannstrom I.O."/>
            <person name="Guillou S."/>
            <person name="Cros-Aarteil S."/>
            <person name="Calhoun S."/>
            <person name="Kuo A."/>
            <person name="Mondo S."/>
            <person name="Pangilinan J."/>
            <person name="Riley R."/>
            <person name="LaButti K."/>
            <person name="Andreopoulos B."/>
            <person name="Lipzen A."/>
            <person name="Chen C."/>
            <person name="Yanf M."/>
            <person name="Daum C."/>
            <person name="Ng V."/>
            <person name="Clum A."/>
            <person name="Steindorff A."/>
            <person name="Ohm R."/>
            <person name="Martin F."/>
            <person name="Silar P."/>
            <person name="Natvig D."/>
            <person name="Lalanne C."/>
            <person name="Gautier V."/>
            <person name="Ament-velasquez S.L."/>
            <person name="Kruys A."/>
            <person name="Hutchinson M.I."/>
            <person name="Powell A.J."/>
            <person name="Barry K."/>
            <person name="Miller A.N."/>
            <person name="Grigoriev I.V."/>
            <person name="Debuchy R."/>
            <person name="Gladieux P."/>
            <person name="Thoren M.H."/>
            <person name="Johannesson H."/>
        </authorList>
    </citation>
    <scope>NUCLEOTIDE SEQUENCE</scope>
    <source>
        <strain evidence="14">FGSC 1904</strain>
    </source>
</reference>
<keyword evidence="15" id="KW-1185">Reference proteome</keyword>
<evidence type="ECO:0000256" key="9">
    <source>
        <dbReference type="ARBA" id="ARBA00023463"/>
    </source>
</evidence>
<keyword evidence="5 11" id="KW-0472">Membrane</keyword>
<evidence type="ECO:0000256" key="12">
    <source>
        <dbReference type="SAM" id="MobiDB-lite"/>
    </source>
</evidence>
<keyword evidence="3 11" id="KW-0812">Transmembrane</keyword>
<reference evidence="14" key="1">
    <citation type="journal article" date="2023" name="Mol. Phylogenet. Evol.">
        <title>Genome-scale phylogeny and comparative genomics of the fungal order Sordariales.</title>
        <authorList>
            <person name="Hensen N."/>
            <person name="Bonometti L."/>
            <person name="Westerberg I."/>
            <person name="Brannstrom I.O."/>
            <person name="Guillou S."/>
            <person name="Cros-Aarteil S."/>
            <person name="Calhoun S."/>
            <person name="Haridas S."/>
            <person name="Kuo A."/>
            <person name="Mondo S."/>
            <person name="Pangilinan J."/>
            <person name="Riley R."/>
            <person name="LaButti K."/>
            <person name="Andreopoulos B."/>
            <person name="Lipzen A."/>
            <person name="Chen C."/>
            <person name="Yan M."/>
            <person name="Daum C."/>
            <person name="Ng V."/>
            <person name="Clum A."/>
            <person name="Steindorff A."/>
            <person name="Ohm R.A."/>
            <person name="Martin F."/>
            <person name="Silar P."/>
            <person name="Natvig D.O."/>
            <person name="Lalanne C."/>
            <person name="Gautier V."/>
            <person name="Ament-Velasquez S.L."/>
            <person name="Kruys A."/>
            <person name="Hutchinson M.I."/>
            <person name="Powell A.J."/>
            <person name="Barry K."/>
            <person name="Miller A.N."/>
            <person name="Grigoriev I.V."/>
            <person name="Debuchy R."/>
            <person name="Gladieux P."/>
            <person name="Hiltunen Thoren M."/>
            <person name="Johannesson H."/>
        </authorList>
    </citation>
    <scope>NUCLEOTIDE SEQUENCE</scope>
    <source>
        <strain evidence="14">FGSC 1904</strain>
    </source>
</reference>
<feature type="region of interest" description="Disordered" evidence="12">
    <location>
        <begin position="263"/>
        <end position="352"/>
    </location>
</feature>
<protein>
    <recommendedName>
        <fullName evidence="11">Palmitoyltransferase</fullName>
        <ecNumber evidence="11">2.3.1.225</ecNumber>
    </recommendedName>
</protein>
<feature type="region of interest" description="Disordered" evidence="12">
    <location>
        <begin position="1"/>
        <end position="142"/>
    </location>
</feature>
<evidence type="ECO:0000259" key="13">
    <source>
        <dbReference type="Pfam" id="PF01529"/>
    </source>
</evidence>
<keyword evidence="2 11" id="KW-0808">Transferase</keyword>
<comment type="subcellular location">
    <subcellularLocation>
        <location evidence="1">Endomembrane system</location>
        <topology evidence="1">Multi-pass membrane protein</topology>
    </subcellularLocation>
</comment>
<feature type="compositionally biased region" description="Low complexity" evidence="12">
    <location>
        <begin position="121"/>
        <end position="142"/>
    </location>
</feature>
<evidence type="ECO:0000256" key="8">
    <source>
        <dbReference type="ARBA" id="ARBA00023315"/>
    </source>
</evidence>
<feature type="compositionally biased region" description="Basic residues" evidence="12">
    <location>
        <begin position="333"/>
        <end position="344"/>
    </location>
</feature>
<evidence type="ECO:0000256" key="3">
    <source>
        <dbReference type="ARBA" id="ARBA00022692"/>
    </source>
</evidence>
<organism evidence="14 15">
    <name type="scientific">Sordaria brevicollis</name>
    <dbReference type="NCBI Taxonomy" id="83679"/>
    <lineage>
        <taxon>Eukaryota</taxon>
        <taxon>Fungi</taxon>
        <taxon>Dikarya</taxon>
        <taxon>Ascomycota</taxon>
        <taxon>Pezizomycotina</taxon>
        <taxon>Sordariomycetes</taxon>
        <taxon>Sordariomycetidae</taxon>
        <taxon>Sordariales</taxon>
        <taxon>Sordariaceae</taxon>
        <taxon>Sordaria</taxon>
    </lineage>
</organism>
<dbReference type="Proteomes" id="UP001281003">
    <property type="component" value="Unassembled WGS sequence"/>
</dbReference>
<evidence type="ECO:0000256" key="11">
    <source>
        <dbReference type="RuleBase" id="RU079119"/>
    </source>
</evidence>
<dbReference type="InterPro" id="IPR001594">
    <property type="entry name" value="Palmitoyltrfase_DHHC"/>
</dbReference>
<dbReference type="GO" id="GO:0005794">
    <property type="term" value="C:Golgi apparatus"/>
    <property type="evidence" value="ECO:0007669"/>
    <property type="project" value="TreeGrafter"/>
</dbReference>
<keyword evidence="8 11" id="KW-0012">Acyltransferase</keyword>
<comment type="catalytic activity">
    <reaction evidence="10 11">
        <text>L-cysteinyl-[protein] + hexadecanoyl-CoA = S-hexadecanoyl-L-cysteinyl-[protein] + CoA</text>
        <dbReference type="Rhea" id="RHEA:36683"/>
        <dbReference type="Rhea" id="RHEA-COMP:10131"/>
        <dbReference type="Rhea" id="RHEA-COMP:11032"/>
        <dbReference type="ChEBI" id="CHEBI:29950"/>
        <dbReference type="ChEBI" id="CHEBI:57287"/>
        <dbReference type="ChEBI" id="CHEBI:57379"/>
        <dbReference type="ChEBI" id="CHEBI:74151"/>
        <dbReference type="EC" id="2.3.1.225"/>
    </reaction>
</comment>
<evidence type="ECO:0000256" key="2">
    <source>
        <dbReference type="ARBA" id="ARBA00022679"/>
    </source>
</evidence>
<evidence type="ECO:0000313" key="15">
    <source>
        <dbReference type="Proteomes" id="UP001281003"/>
    </source>
</evidence>
<keyword evidence="7" id="KW-0449">Lipoprotein</keyword>
<dbReference type="PANTHER" id="PTHR22883:SF43">
    <property type="entry name" value="PALMITOYLTRANSFERASE APP"/>
    <property type="match status" value="1"/>
</dbReference>
<evidence type="ECO:0000256" key="1">
    <source>
        <dbReference type="ARBA" id="ARBA00004127"/>
    </source>
</evidence>
<accession>A0AAE0PAK0</accession>
<evidence type="ECO:0000313" key="14">
    <source>
        <dbReference type="EMBL" id="KAK3396060.1"/>
    </source>
</evidence>
<proteinExistence type="inferred from homology"/>
<name>A0AAE0PAK0_SORBR</name>
<dbReference type="EMBL" id="JAUTDP010000009">
    <property type="protein sequence ID" value="KAK3396060.1"/>
    <property type="molecule type" value="Genomic_DNA"/>
</dbReference>
<dbReference type="GO" id="GO:0019706">
    <property type="term" value="F:protein-cysteine S-palmitoyltransferase activity"/>
    <property type="evidence" value="ECO:0007669"/>
    <property type="project" value="UniProtKB-EC"/>
</dbReference>
<feature type="compositionally biased region" description="Low complexity" evidence="12">
    <location>
        <begin position="281"/>
        <end position="292"/>
    </location>
</feature>
<evidence type="ECO:0000256" key="7">
    <source>
        <dbReference type="ARBA" id="ARBA00023288"/>
    </source>
</evidence>
<evidence type="ECO:0000256" key="5">
    <source>
        <dbReference type="ARBA" id="ARBA00023136"/>
    </source>
</evidence>
<comment type="caution">
    <text evidence="14">The sequence shown here is derived from an EMBL/GenBank/DDBJ whole genome shotgun (WGS) entry which is preliminary data.</text>
</comment>
<keyword evidence="6" id="KW-0564">Palmitate</keyword>
<dbReference type="GO" id="GO:0006612">
    <property type="term" value="P:protein targeting to membrane"/>
    <property type="evidence" value="ECO:0007669"/>
    <property type="project" value="TreeGrafter"/>
</dbReference>
<keyword evidence="4 11" id="KW-1133">Transmembrane helix</keyword>
<dbReference type="PANTHER" id="PTHR22883">
    <property type="entry name" value="ZINC FINGER DHHC DOMAIN CONTAINING PROTEIN"/>
    <property type="match status" value="1"/>
</dbReference>
<feature type="transmembrane region" description="Helical" evidence="11">
    <location>
        <begin position="563"/>
        <end position="585"/>
    </location>
</feature>
<dbReference type="EC" id="2.3.1.225" evidence="11"/>
<feature type="compositionally biased region" description="Polar residues" evidence="12">
    <location>
        <begin position="25"/>
        <end position="35"/>
    </location>
</feature>
<feature type="transmembrane region" description="Helical" evidence="11">
    <location>
        <begin position="375"/>
        <end position="399"/>
    </location>
</feature>
<feature type="domain" description="Palmitoyltransferase DHHC" evidence="13">
    <location>
        <begin position="473"/>
        <end position="599"/>
    </location>
</feature>
<dbReference type="PROSITE" id="PS50216">
    <property type="entry name" value="DHHC"/>
    <property type="match status" value="1"/>
</dbReference>
<comment type="similarity">
    <text evidence="9">Belongs to the DHHC palmitoyltransferase family. ERF2/ZDHHC9 subfamily.</text>
</comment>
<dbReference type="AlphaFoldDB" id="A0AAE0PAK0"/>
<feature type="transmembrane region" description="Helical" evidence="11">
    <location>
        <begin position="405"/>
        <end position="424"/>
    </location>
</feature>
<gene>
    <name evidence="14" type="ORF">B0T20DRAFT_259695</name>
</gene>
<evidence type="ECO:0000256" key="6">
    <source>
        <dbReference type="ARBA" id="ARBA00023139"/>
    </source>
</evidence>
<sequence length="697" mass="77050">MRSPIGGGEPQTDTMASEERPPRSASPTHVDSTFPSYPPRAELTVAGPPSVISSRMTDIGTEDGAGSDTTARGGAPASANPNRRSGFYSDTQSRPETSGTGLSSRGPWAQSVPLRQHLSGKRGSIAGSIGSAGGRPISAASRSHVPSLTSHAFFRPMSSQKLQAQRGAGRPPTMNRPYVITGEAGARNSVISTGSGRIGAQIAEDAELRMPSRGTEMTEQETMDRMTANTSPTNGFFPTTSVSDSVRPLQPLQRPVDARNITVEMNKDYREGTPTTPPRSPTRTSRSFRSSFLMPRMNESGITGSNREIEGGEKLQSAASSPNIPPQNYERQRARHKRRAKRQNHPSLGRNHEYFEGNTVFCVGGRFQNTKQRPINIATGSLIVLPCVLFFIFSAPWIWHNISPAIPITFAYLAYICVSSFAHASATDPGILPRNLHKFPPPEMDDSPMGPPTTDWVLVHSAEASTAAMEVPIKYCKTCQLWRPPRAHHCRLCDNCVETQDHHCVWLNNCVGRRNYRYFFTFVSSATVLALYLIGASLAQILVYKNRNDISFGRAVNHFRVPFAMVFYGFLAFLYPAALTGYHIFLMARGETTREYLNSHKFPKSDRYRAFTQANWFKNWFVVLCRPRPPTYYKFKTKYVQGDQRLGAHRRWQQPVVSDSKEGMEMQNVPPQLPQTGFVGPTALRNSNNGSAPEVGA</sequence>
<feature type="compositionally biased region" description="Polar residues" evidence="12">
    <location>
        <begin position="79"/>
        <end position="103"/>
    </location>
</feature>
<comment type="domain">
    <text evidence="11">The DHHC domain is required for palmitoyltransferase activity.</text>
</comment>
<dbReference type="GO" id="GO:0005783">
    <property type="term" value="C:endoplasmic reticulum"/>
    <property type="evidence" value="ECO:0007669"/>
    <property type="project" value="TreeGrafter"/>
</dbReference>
<evidence type="ECO:0000256" key="10">
    <source>
        <dbReference type="ARBA" id="ARBA00048048"/>
    </source>
</evidence>